<feature type="compositionally biased region" description="Pro residues" evidence="1">
    <location>
        <begin position="15"/>
        <end position="29"/>
    </location>
</feature>
<evidence type="ECO:0000256" key="1">
    <source>
        <dbReference type="SAM" id="MobiDB-lite"/>
    </source>
</evidence>
<dbReference type="AlphaFoldDB" id="A0A182STX8"/>
<reference evidence="2" key="2">
    <citation type="submission" date="2020-05" db="UniProtKB">
        <authorList>
            <consortium name="EnsemblMetazoa"/>
        </authorList>
    </citation>
    <scope>IDENTIFICATION</scope>
    <source>
        <strain evidence="2">maculatus3</strain>
    </source>
</reference>
<dbReference type="VEuPathDB" id="VectorBase:AMAM013322"/>
<accession>A0A182STX8</accession>
<dbReference type="EnsemblMetazoa" id="AMAM013322-RA">
    <property type="protein sequence ID" value="AMAM013322-PA"/>
    <property type="gene ID" value="AMAM013322"/>
</dbReference>
<organism evidence="2 3">
    <name type="scientific">Anopheles maculatus</name>
    <dbReference type="NCBI Taxonomy" id="74869"/>
    <lineage>
        <taxon>Eukaryota</taxon>
        <taxon>Metazoa</taxon>
        <taxon>Ecdysozoa</taxon>
        <taxon>Arthropoda</taxon>
        <taxon>Hexapoda</taxon>
        <taxon>Insecta</taxon>
        <taxon>Pterygota</taxon>
        <taxon>Neoptera</taxon>
        <taxon>Endopterygota</taxon>
        <taxon>Diptera</taxon>
        <taxon>Nematocera</taxon>
        <taxon>Culicoidea</taxon>
        <taxon>Culicidae</taxon>
        <taxon>Anophelinae</taxon>
        <taxon>Anopheles</taxon>
        <taxon>Anopheles maculatus group</taxon>
    </lineage>
</organism>
<feature type="region of interest" description="Disordered" evidence="1">
    <location>
        <begin position="1"/>
        <end position="86"/>
    </location>
</feature>
<name>A0A182STX8_9DIPT</name>
<feature type="compositionally biased region" description="Polar residues" evidence="1">
    <location>
        <begin position="41"/>
        <end position="51"/>
    </location>
</feature>
<protein>
    <submittedName>
        <fullName evidence="2">Uncharacterized protein</fullName>
    </submittedName>
</protein>
<feature type="compositionally biased region" description="Low complexity" evidence="1">
    <location>
        <begin position="30"/>
        <end position="40"/>
    </location>
</feature>
<evidence type="ECO:0000313" key="3">
    <source>
        <dbReference type="Proteomes" id="UP000075901"/>
    </source>
</evidence>
<dbReference type="Proteomes" id="UP000075901">
    <property type="component" value="Unassembled WGS sequence"/>
</dbReference>
<evidence type="ECO:0000313" key="2">
    <source>
        <dbReference type="EnsemblMetazoa" id="AMAM013322-PA"/>
    </source>
</evidence>
<feature type="compositionally biased region" description="Polar residues" evidence="1">
    <location>
        <begin position="126"/>
        <end position="143"/>
    </location>
</feature>
<proteinExistence type="predicted"/>
<keyword evidence="3" id="KW-1185">Reference proteome</keyword>
<feature type="region of interest" description="Disordered" evidence="1">
    <location>
        <begin position="103"/>
        <end position="143"/>
    </location>
</feature>
<sequence>QNESSNTQQEASSPSPIPQQQPSASPPVNPTSTTPVGTGNNILNAQLSGSFHGSEDTTDDELLDAMHRHRAKQAQVRSAPDMPSTSMGAAARLGVAALPNINFNPAGGPTADVAPGRTDTNRRAPRNSSWRPKPSGNNNNHIV</sequence>
<reference evidence="3" key="1">
    <citation type="submission" date="2013-09" db="EMBL/GenBank/DDBJ databases">
        <title>The Genome Sequence of Anopheles maculatus species B.</title>
        <authorList>
            <consortium name="The Broad Institute Genomics Platform"/>
            <person name="Neafsey D.E."/>
            <person name="Besansky N."/>
            <person name="Howell P."/>
            <person name="Walton C."/>
            <person name="Young S.K."/>
            <person name="Zeng Q."/>
            <person name="Gargeya S."/>
            <person name="Fitzgerald M."/>
            <person name="Haas B."/>
            <person name="Abouelleil A."/>
            <person name="Allen A.W."/>
            <person name="Alvarado L."/>
            <person name="Arachchi H.M."/>
            <person name="Berlin A.M."/>
            <person name="Chapman S.B."/>
            <person name="Gainer-Dewar J."/>
            <person name="Goldberg J."/>
            <person name="Griggs A."/>
            <person name="Gujja S."/>
            <person name="Hansen M."/>
            <person name="Howarth C."/>
            <person name="Imamovic A."/>
            <person name="Ireland A."/>
            <person name="Larimer J."/>
            <person name="McCowan C."/>
            <person name="Murphy C."/>
            <person name="Pearson M."/>
            <person name="Poon T.W."/>
            <person name="Priest M."/>
            <person name="Roberts A."/>
            <person name="Saif S."/>
            <person name="Shea T."/>
            <person name="Sisk P."/>
            <person name="Sykes S."/>
            <person name="Wortman J."/>
            <person name="Nusbaum C."/>
            <person name="Birren B."/>
        </authorList>
    </citation>
    <scope>NUCLEOTIDE SEQUENCE [LARGE SCALE GENOMIC DNA]</scope>
    <source>
        <strain evidence="3">maculatus3</strain>
    </source>
</reference>